<keyword evidence="6 7" id="KW-0472">Membrane</keyword>
<evidence type="ECO:0000256" key="2">
    <source>
        <dbReference type="ARBA" id="ARBA00022448"/>
    </source>
</evidence>
<evidence type="ECO:0000256" key="4">
    <source>
        <dbReference type="ARBA" id="ARBA00022692"/>
    </source>
</evidence>
<dbReference type="EMBL" id="MHOI01000004">
    <property type="protein sequence ID" value="OGZ62004.1"/>
    <property type="molecule type" value="Genomic_DNA"/>
</dbReference>
<dbReference type="STRING" id="1802163.A2932_00100"/>
<dbReference type="InterPro" id="IPR020846">
    <property type="entry name" value="MFS_dom"/>
</dbReference>
<feature type="transmembrane region" description="Helical" evidence="7">
    <location>
        <begin position="233"/>
        <end position="250"/>
    </location>
</feature>
<feature type="transmembrane region" description="Helical" evidence="7">
    <location>
        <begin position="88"/>
        <end position="105"/>
    </location>
</feature>
<dbReference type="Gene3D" id="1.20.1250.20">
    <property type="entry name" value="MFS general substrate transporter like domains"/>
    <property type="match status" value="2"/>
</dbReference>
<feature type="transmembrane region" description="Helical" evidence="7">
    <location>
        <begin position="349"/>
        <end position="367"/>
    </location>
</feature>
<organism evidence="9 10">
    <name type="scientific">Candidatus Spechtbacteria bacterium RIFCSPLOWO2_01_FULL_46_10</name>
    <dbReference type="NCBI Taxonomy" id="1802163"/>
    <lineage>
        <taxon>Bacteria</taxon>
        <taxon>Candidatus Spechtiibacteriota</taxon>
    </lineage>
</organism>
<dbReference type="GO" id="GO:0022857">
    <property type="term" value="F:transmembrane transporter activity"/>
    <property type="evidence" value="ECO:0007669"/>
    <property type="project" value="InterPro"/>
</dbReference>
<keyword evidence="5 7" id="KW-1133">Transmembrane helix</keyword>
<dbReference type="SUPFAM" id="SSF103473">
    <property type="entry name" value="MFS general substrate transporter"/>
    <property type="match status" value="2"/>
</dbReference>
<feature type="transmembrane region" description="Helical" evidence="7">
    <location>
        <begin position="111"/>
        <end position="129"/>
    </location>
</feature>
<proteinExistence type="predicted"/>
<keyword evidence="4 7" id="KW-0812">Transmembrane</keyword>
<evidence type="ECO:0000259" key="8">
    <source>
        <dbReference type="PROSITE" id="PS50850"/>
    </source>
</evidence>
<evidence type="ECO:0000256" key="7">
    <source>
        <dbReference type="SAM" id="Phobius"/>
    </source>
</evidence>
<dbReference type="Proteomes" id="UP000179153">
    <property type="component" value="Unassembled WGS sequence"/>
</dbReference>
<dbReference type="InterPro" id="IPR036259">
    <property type="entry name" value="MFS_trans_sf"/>
</dbReference>
<dbReference type="GO" id="GO:0005886">
    <property type="term" value="C:plasma membrane"/>
    <property type="evidence" value="ECO:0007669"/>
    <property type="project" value="UniProtKB-SubCell"/>
</dbReference>
<accession>A0A1G2HHM6</accession>
<keyword evidence="3" id="KW-1003">Cell membrane</keyword>
<evidence type="ECO:0000256" key="3">
    <source>
        <dbReference type="ARBA" id="ARBA00022475"/>
    </source>
</evidence>
<evidence type="ECO:0000313" key="9">
    <source>
        <dbReference type="EMBL" id="OGZ62004.1"/>
    </source>
</evidence>
<keyword evidence="2" id="KW-0813">Transport</keyword>
<protein>
    <recommendedName>
        <fullName evidence="8">Major facilitator superfamily (MFS) profile domain-containing protein</fullName>
    </recommendedName>
</protein>
<feature type="transmembrane region" description="Helical" evidence="7">
    <location>
        <begin position="149"/>
        <end position="169"/>
    </location>
</feature>
<feature type="transmembrane region" description="Helical" evidence="7">
    <location>
        <begin position="175"/>
        <end position="194"/>
    </location>
</feature>
<dbReference type="InterPro" id="IPR011701">
    <property type="entry name" value="MFS"/>
</dbReference>
<feature type="transmembrane region" description="Helical" evidence="7">
    <location>
        <begin position="56"/>
        <end position="76"/>
    </location>
</feature>
<name>A0A1G2HHM6_9BACT</name>
<evidence type="ECO:0000256" key="5">
    <source>
        <dbReference type="ARBA" id="ARBA00022989"/>
    </source>
</evidence>
<dbReference type="Pfam" id="PF07690">
    <property type="entry name" value="MFS_1"/>
    <property type="match status" value="2"/>
</dbReference>
<dbReference type="PANTHER" id="PTHR23517">
    <property type="entry name" value="RESISTANCE PROTEIN MDTM, PUTATIVE-RELATED-RELATED"/>
    <property type="match status" value="1"/>
</dbReference>
<evidence type="ECO:0000313" key="10">
    <source>
        <dbReference type="Proteomes" id="UP000179153"/>
    </source>
</evidence>
<feature type="transmembrane region" description="Helical" evidence="7">
    <location>
        <begin position="28"/>
        <end position="50"/>
    </location>
</feature>
<comment type="caution">
    <text evidence="9">The sequence shown here is derived from an EMBL/GenBank/DDBJ whole genome shotgun (WGS) entry which is preliminary data.</text>
</comment>
<feature type="domain" description="Major facilitator superfamily (MFS) profile" evidence="8">
    <location>
        <begin position="176"/>
        <end position="399"/>
    </location>
</feature>
<feature type="transmembrane region" description="Helical" evidence="7">
    <location>
        <begin position="373"/>
        <end position="390"/>
    </location>
</feature>
<dbReference type="PROSITE" id="PS50850">
    <property type="entry name" value="MFS"/>
    <property type="match status" value="1"/>
</dbReference>
<dbReference type="CDD" id="cd06174">
    <property type="entry name" value="MFS"/>
    <property type="match status" value="1"/>
</dbReference>
<dbReference type="AlphaFoldDB" id="A0A1G2HHM6"/>
<sequence length="399" mass="45246">MPSIIYEQRTIHFPFNINSRLGELYVSFAIRNFALGLVVIFEPIYVYLFFSENITLTFLYFGLLLFLTGILSPFGGKVVSRVGIKHSMLLSVPFTVAYYIGLWQIEKFGIYAYFLTIFSALSVVFYWIAFHTDFSQFSERRKRGRQTSYMMLVTSFFASISPFLGGFIITEAGFGILFAVVAILLLVSIAPLAISPDMREKYRDSYLTTFCDVAKRKYRFKTFAFVGEGSNKIAGGLVWPLYLFFIAISFKELGIIVSAALLVGMIFTFIMGYLADRYGARKMLKFGAFVQAVLWPARAFAHSPVDAFVIQSAHNGLGQMASVSFLTLFYNWAGLDGETRNKFVVFRELVMNGSAGIFLFIYAFVFAVIDLRWAFIITAFLSLLMVFMAFQSRTKKAHV</sequence>
<comment type="subcellular location">
    <subcellularLocation>
        <location evidence="1">Cell membrane</location>
        <topology evidence="1">Multi-pass membrane protein</topology>
    </subcellularLocation>
</comment>
<evidence type="ECO:0000256" key="6">
    <source>
        <dbReference type="ARBA" id="ARBA00023136"/>
    </source>
</evidence>
<evidence type="ECO:0000256" key="1">
    <source>
        <dbReference type="ARBA" id="ARBA00004651"/>
    </source>
</evidence>
<feature type="transmembrane region" description="Helical" evidence="7">
    <location>
        <begin position="256"/>
        <end position="275"/>
    </location>
</feature>
<gene>
    <name evidence="9" type="ORF">A2932_00100</name>
</gene>
<reference evidence="9 10" key="1">
    <citation type="journal article" date="2016" name="Nat. Commun.">
        <title>Thousands of microbial genomes shed light on interconnected biogeochemical processes in an aquifer system.</title>
        <authorList>
            <person name="Anantharaman K."/>
            <person name="Brown C.T."/>
            <person name="Hug L.A."/>
            <person name="Sharon I."/>
            <person name="Castelle C.J."/>
            <person name="Probst A.J."/>
            <person name="Thomas B.C."/>
            <person name="Singh A."/>
            <person name="Wilkins M.J."/>
            <person name="Karaoz U."/>
            <person name="Brodie E.L."/>
            <person name="Williams K.H."/>
            <person name="Hubbard S.S."/>
            <person name="Banfield J.F."/>
        </authorList>
    </citation>
    <scope>NUCLEOTIDE SEQUENCE [LARGE SCALE GENOMIC DNA]</scope>
</reference>
<dbReference type="InterPro" id="IPR050171">
    <property type="entry name" value="MFS_Transporters"/>
</dbReference>